<evidence type="ECO:0000313" key="1">
    <source>
        <dbReference type="EMBL" id="VVD77053.1"/>
    </source>
</evidence>
<dbReference type="OrthoDB" id="8941736at2"/>
<gene>
    <name evidence="1" type="ORF">PAN31108_00913</name>
</gene>
<evidence type="ECO:0000313" key="2">
    <source>
        <dbReference type="Proteomes" id="UP000406256"/>
    </source>
</evidence>
<dbReference type="EMBL" id="CABPSB010000002">
    <property type="protein sequence ID" value="VVD77053.1"/>
    <property type="molecule type" value="Genomic_DNA"/>
</dbReference>
<sequence>MRDRWQVDATLRRGTIFFEARDLDTCVIHQPAGTHIERRMADADDETAARALAMNPTLCRQAFAFGVRQGVLVLHRYITPWETFETCMTGVRDFLVLSERIKHAVRKR</sequence>
<dbReference type="Proteomes" id="UP000406256">
    <property type="component" value="Unassembled WGS sequence"/>
</dbReference>
<organism evidence="1 2">
    <name type="scientific">Pandoraea anhela</name>
    <dbReference type="NCBI Taxonomy" id="2508295"/>
    <lineage>
        <taxon>Bacteria</taxon>
        <taxon>Pseudomonadati</taxon>
        <taxon>Pseudomonadota</taxon>
        <taxon>Betaproteobacteria</taxon>
        <taxon>Burkholderiales</taxon>
        <taxon>Burkholderiaceae</taxon>
        <taxon>Pandoraea</taxon>
    </lineage>
</organism>
<dbReference type="RefSeq" id="WP_150667675.1">
    <property type="nucleotide sequence ID" value="NZ_CABPSB010000002.1"/>
</dbReference>
<reference evidence="1 2" key="1">
    <citation type="submission" date="2019-08" db="EMBL/GenBank/DDBJ databases">
        <authorList>
            <person name="Peeters C."/>
        </authorList>
    </citation>
    <scope>NUCLEOTIDE SEQUENCE [LARGE SCALE GENOMIC DNA]</scope>
    <source>
        <strain evidence="1 2">LMG 31108</strain>
    </source>
</reference>
<accession>A0A5E4SQ68</accession>
<dbReference type="AlphaFoldDB" id="A0A5E4SQ68"/>
<protein>
    <submittedName>
        <fullName evidence="1">Uncharacterized protein</fullName>
    </submittedName>
</protein>
<name>A0A5E4SQ68_9BURK</name>
<proteinExistence type="predicted"/>
<keyword evidence="2" id="KW-1185">Reference proteome</keyword>